<dbReference type="Proteomes" id="UP000249633">
    <property type="component" value="Unassembled WGS sequence"/>
</dbReference>
<proteinExistence type="predicted"/>
<dbReference type="InterPro" id="IPR003439">
    <property type="entry name" value="ABC_transporter-like_ATP-bd"/>
</dbReference>
<dbReference type="SUPFAM" id="SSF52540">
    <property type="entry name" value="P-loop containing nucleoside triphosphate hydrolases"/>
    <property type="match status" value="1"/>
</dbReference>
<evidence type="ECO:0000313" key="5">
    <source>
        <dbReference type="EMBL" id="PZP34432.1"/>
    </source>
</evidence>
<evidence type="ECO:0000256" key="3">
    <source>
        <dbReference type="ARBA" id="ARBA00022840"/>
    </source>
</evidence>
<keyword evidence="2" id="KW-0547">Nucleotide-binding</keyword>
<accession>A0A2W5FTQ8</accession>
<evidence type="ECO:0000256" key="2">
    <source>
        <dbReference type="ARBA" id="ARBA00022741"/>
    </source>
</evidence>
<dbReference type="GO" id="GO:0022857">
    <property type="term" value="F:transmembrane transporter activity"/>
    <property type="evidence" value="ECO:0007669"/>
    <property type="project" value="TreeGrafter"/>
</dbReference>
<dbReference type="InterPro" id="IPR003593">
    <property type="entry name" value="AAA+_ATPase"/>
</dbReference>
<dbReference type="GO" id="GO:0016887">
    <property type="term" value="F:ATP hydrolysis activity"/>
    <property type="evidence" value="ECO:0007669"/>
    <property type="project" value="InterPro"/>
</dbReference>
<protein>
    <submittedName>
        <fullName evidence="5">Methionine ABC transporter ATP-binding protein</fullName>
    </submittedName>
</protein>
<dbReference type="Pfam" id="PF00005">
    <property type="entry name" value="ABC_tran"/>
    <property type="match status" value="1"/>
</dbReference>
<dbReference type="PANTHER" id="PTHR24220">
    <property type="entry name" value="IMPORT ATP-BINDING PROTEIN"/>
    <property type="match status" value="1"/>
</dbReference>
<dbReference type="EMBL" id="QFOD01000004">
    <property type="protein sequence ID" value="PZP34432.1"/>
    <property type="molecule type" value="Genomic_DNA"/>
</dbReference>
<sequence>MIHSPVLQVQNLRFRWPRAEADCLDIPSLTLGRGDAALLRGPSGSGKSSLLSLLAGVLLPRSGEVRLLGQDWRDLTPSGRDRLRADHVGYIFQQFNLLTYRSALDNVLLPCSFSRRRAERARQPRERAAELLTRMGLDEADWRRRADELSVGQQQRVAAARALIGAPELIVADEPTSALDDAHRDRFMTLLLEACREAGSALLFVSHDPRLGSHFARTLDLPSLNLARADALLPERRRA</sequence>
<dbReference type="GO" id="GO:0005886">
    <property type="term" value="C:plasma membrane"/>
    <property type="evidence" value="ECO:0007669"/>
    <property type="project" value="TreeGrafter"/>
</dbReference>
<name>A0A2W5FTQ8_9BURK</name>
<evidence type="ECO:0000259" key="4">
    <source>
        <dbReference type="PROSITE" id="PS50893"/>
    </source>
</evidence>
<dbReference type="GO" id="GO:0005524">
    <property type="term" value="F:ATP binding"/>
    <property type="evidence" value="ECO:0007669"/>
    <property type="project" value="UniProtKB-KW"/>
</dbReference>
<reference evidence="5 6" key="1">
    <citation type="submission" date="2017-08" db="EMBL/GenBank/DDBJ databases">
        <title>Infants hospitalized years apart are colonized by the same room-sourced microbial strains.</title>
        <authorList>
            <person name="Brooks B."/>
            <person name="Olm M.R."/>
            <person name="Firek B.A."/>
            <person name="Baker R."/>
            <person name="Thomas B.C."/>
            <person name="Morowitz M.J."/>
            <person name="Banfield J.F."/>
        </authorList>
    </citation>
    <scope>NUCLEOTIDE SEQUENCE [LARGE SCALE GENOMIC DNA]</scope>
    <source>
        <strain evidence="5">S2_012_000_R2_81</strain>
    </source>
</reference>
<evidence type="ECO:0000313" key="6">
    <source>
        <dbReference type="Proteomes" id="UP000249633"/>
    </source>
</evidence>
<dbReference type="Gene3D" id="3.40.50.300">
    <property type="entry name" value="P-loop containing nucleotide triphosphate hydrolases"/>
    <property type="match status" value="1"/>
</dbReference>
<keyword evidence="3 5" id="KW-0067">ATP-binding</keyword>
<dbReference type="InterPro" id="IPR015854">
    <property type="entry name" value="ABC_transpr_LolD-like"/>
</dbReference>
<comment type="caution">
    <text evidence="5">The sequence shown here is derived from an EMBL/GenBank/DDBJ whole genome shotgun (WGS) entry which is preliminary data.</text>
</comment>
<dbReference type="SMART" id="SM00382">
    <property type="entry name" value="AAA"/>
    <property type="match status" value="1"/>
</dbReference>
<dbReference type="AlphaFoldDB" id="A0A2W5FTQ8"/>
<feature type="domain" description="ABC transporter" evidence="4">
    <location>
        <begin position="7"/>
        <end position="239"/>
    </location>
</feature>
<dbReference type="PROSITE" id="PS50893">
    <property type="entry name" value="ABC_TRANSPORTER_2"/>
    <property type="match status" value="1"/>
</dbReference>
<keyword evidence="1" id="KW-1003">Cell membrane</keyword>
<gene>
    <name evidence="5" type="ORF">DI603_05615</name>
</gene>
<evidence type="ECO:0000256" key="1">
    <source>
        <dbReference type="ARBA" id="ARBA00022475"/>
    </source>
</evidence>
<dbReference type="InterPro" id="IPR027417">
    <property type="entry name" value="P-loop_NTPase"/>
</dbReference>
<organism evidence="5 6">
    <name type="scientific">Roseateles depolymerans</name>
    <dbReference type="NCBI Taxonomy" id="76731"/>
    <lineage>
        <taxon>Bacteria</taxon>
        <taxon>Pseudomonadati</taxon>
        <taxon>Pseudomonadota</taxon>
        <taxon>Betaproteobacteria</taxon>
        <taxon>Burkholderiales</taxon>
        <taxon>Sphaerotilaceae</taxon>
        <taxon>Roseateles</taxon>
    </lineage>
</organism>
<keyword evidence="1" id="KW-0472">Membrane</keyword>
<dbReference type="PANTHER" id="PTHR24220:SF611">
    <property type="entry name" value="ATP-BINDING COMPONENT OF ABC TRANSPORTER-RELATED"/>
    <property type="match status" value="1"/>
</dbReference>